<sequence length="256" mass="27928">MTCIPSLDRASTTFCLSTVLAYHGRSRSRSSTLMSSASFLLLARAVSHRFLLLLRQIGRVVVLLSSCRRPVAPDRPCRVVVLFMSSALLINSLLVLSSSRDTDLPALYGCWKAEAWPTKKDVSSSIKSLFGQADPRQDLAPDNLNCRSLYFASSSSPGTTIHRSPVLKSAARAVVDPAVGDATWFPHVVAMPPKPSAPDPLVPAPDDEFIPDRDQILTLILGLNLHPNPYDLRWFNKCGGSINVDDESTPDSDQVL</sequence>
<gene>
    <name evidence="1" type="ORF">KSP40_PGU011700</name>
</gene>
<accession>A0ABR2LD39</accession>
<comment type="caution">
    <text evidence="1">The sequence shown here is derived from an EMBL/GenBank/DDBJ whole genome shotgun (WGS) entry which is preliminary data.</text>
</comment>
<dbReference type="Proteomes" id="UP001412067">
    <property type="component" value="Unassembled WGS sequence"/>
</dbReference>
<organism evidence="1 2">
    <name type="scientific">Platanthera guangdongensis</name>
    <dbReference type="NCBI Taxonomy" id="2320717"/>
    <lineage>
        <taxon>Eukaryota</taxon>
        <taxon>Viridiplantae</taxon>
        <taxon>Streptophyta</taxon>
        <taxon>Embryophyta</taxon>
        <taxon>Tracheophyta</taxon>
        <taxon>Spermatophyta</taxon>
        <taxon>Magnoliopsida</taxon>
        <taxon>Liliopsida</taxon>
        <taxon>Asparagales</taxon>
        <taxon>Orchidaceae</taxon>
        <taxon>Orchidoideae</taxon>
        <taxon>Orchideae</taxon>
        <taxon>Orchidinae</taxon>
        <taxon>Platanthera</taxon>
    </lineage>
</organism>
<evidence type="ECO:0000313" key="2">
    <source>
        <dbReference type="Proteomes" id="UP001412067"/>
    </source>
</evidence>
<keyword evidence="2" id="KW-1185">Reference proteome</keyword>
<evidence type="ECO:0000313" key="1">
    <source>
        <dbReference type="EMBL" id="KAK8937800.1"/>
    </source>
</evidence>
<proteinExistence type="predicted"/>
<name>A0ABR2LD39_9ASPA</name>
<dbReference type="EMBL" id="JBBWWR010000021">
    <property type="protein sequence ID" value="KAK8937800.1"/>
    <property type="molecule type" value="Genomic_DNA"/>
</dbReference>
<protein>
    <submittedName>
        <fullName evidence="1">Uncharacterized protein</fullName>
    </submittedName>
</protein>
<reference evidence="1 2" key="1">
    <citation type="journal article" date="2022" name="Nat. Plants">
        <title>Genomes of leafy and leafless Platanthera orchids illuminate the evolution of mycoheterotrophy.</title>
        <authorList>
            <person name="Li M.H."/>
            <person name="Liu K.W."/>
            <person name="Li Z."/>
            <person name="Lu H.C."/>
            <person name="Ye Q.L."/>
            <person name="Zhang D."/>
            <person name="Wang J.Y."/>
            <person name="Li Y.F."/>
            <person name="Zhong Z.M."/>
            <person name="Liu X."/>
            <person name="Yu X."/>
            <person name="Liu D.K."/>
            <person name="Tu X.D."/>
            <person name="Liu B."/>
            <person name="Hao Y."/>
            <person name="Liao X.Y."/>
            <person name="Jiang Y.T."/>
            <person name="Sun W.H."/>
            <person name="Chen J."/>
            <person name="Chen Y.Q."/>
            <person name="Ai Y."/>
            <person name="Zhai J.W."/>
            <person name="Wu S.S."/>
            <person name="Zhou Z."/>
            <person name="Hsiao Y.Y."/>
            <person name="Wu W.L."/>
            <person name="Chen Y.Y."/>
            <person name="Lin Y.F."/>
            <person name="Hsu J.L."/>
            <person name="Li C.Y."/>
            <person name="Wang Z.W."/>
            <person name="Zhao X."/>
            <person name="Zhong W.Y."/>
            <person name="Ma X.K."/>
            <person name="Ma L."/>
            <person name="Huang J."/>
            <person name="Chen G.Z."/>
            <person name="Huang M.Z."/>
            <person name="Huang L."/>
            <person name="Peng D.H."/>
            <person name="Luo Y.B."/>
            <person name="Zou S.Q."/>
            <person name="Chen S.P."/>
            <person name="Lan S."/>
            <person name="Tsai W.C."/>
            <person name="Van de Peer Y."/>
            <person name="Liu Z.J."/>
        </authorList>
    </citation>
    <scope>NUCLEOTIDE SEQUENCE [LARGE SCALE GENOMIC DNA]</scope>
    <source>
        <strain evidence="1">Lor288</strain>
    </source>
</reference>